<organism evidence="2 3">
    <name type="scientific">Monodon monoceros</name>
    <name type="common">Narwhal</name>
    <name type="synonym">Ceratodon monodon</name>
    <dbReference type="NCBI Taxonomy" id="40151"/>
    <lineage>
        <taxon>Eukaryota</taxon>
        <taxon>Metazoa</taxon>
        <taxon>Chordata</taxon>
        <taxon>Craniata</taxon>
        <taxon>Vertebrata</taxon>
        <taxon>Euteleostomi</taxon>
        <taxon>Mammalia</taxon>
        <taxon>Eutheria</taxon>
        <taxon>Laurasiatheria</taxon>
        <taxon>Artiodactyla</taxon>
        <taxon>Whippomorpha</taxon>
        <taxon>Cetacea</taxon>
        <taxon>Odontoceti</taxon>
        <taxon>Monodontidae</taxon>
        <taxon>Monodon</taxon>
    </lineage>
</organism>
<evidence type="ECO:0000256" key="1">
    <source>
        <dbReference type="SAM" id="MobiDB-lite"/>
    </source>
</evidence>
<feature type="compositionally biased region" description="Basic and acidic residues" evidence="1">
    <location>
        <begin position="176"/>
        <end position="185"/>
    </location>
</feature>
<evidence type="ECO:0000313" key="2">
    <source>
        <dbReference type="EMBL" id="TKC47447.1"/>
    </source>
</evidence>
<sequence>MIKGRNSMLLHLALHLPKPLVMLFPLDMHIFSFSSSRRLGYLYFAHHLSCSTPHHALLCVTMARPPVLSRIPLATDHPDFLRRGHMSEHTFVWLAKMMYPWMEGQMEEQTPEPRPGGDWAGRALRALGKAPRRLEGNKKTSGCQPNKWETACEAPHDASRSPLQPHAGGAAFSQLQRDHATDRPPGDGNLGQETSSQ</sequence>
<protein>
    <submittedName>
        <fullName evidence="2">Uncharacterized protein</fullName>
    </submittedName>
</protein>
<name>A0A4U1FDL6_MONMO</name>
<dbReference type="EMBL" id="RWIC01000210">
    <property type="protein sequence ID" value="TKC47447.1"/>
    <property type="molecule type" value="Genomic_DNA"/>
</dbReference>
<proteinExistence type="predicted"/>
<comment type="caution">
    <text evidence="2">The sequence shown here is derived from an EMBL/GenBank/DDBJ whole genome shotgun (WGS) entry which is preliminary data.</text>
</comment>
<evidence type="ECO:0000313" key="3">
    <source>
        <dbReference type="Proteomes" id="UP000308365"/>
    </source>
</evidence>
<dbReference type="Proteomes" id="UP000308365">
    <property type="component" value="Unassembled WGS sequence"/>
</dbReference>
<gene>
    <name evidence="2" type="ORF">EI555_010100</name>
</gene>
<dbReference type="AlphaFoldDB" id="A0A4U1FDL6"/>
<feature type="region of interest" description="Disordered" evidence="1">
    <location>
        <begin position="128"/>
        <end position="197"/>
    </location>
</feature>
<reference evidence="3" key="1">
    <citation type="journal article" date="2019" name="IScience">
        <title>Narwhal Genome Reveals Long-Term Low Genetic Diversity despite Current Large Abundance Size.</title>
        <authorList>
            <person name="Westbury M.V."/>
            <person name="Petersen B."/>
            <person name="Garde E."/>
            <person name="Heide-Jorgensen M.P."/>
            <person name="Lorenzen E.D."/>
        </authorList>
    </citation>
    <scope>NUCLEOTIDE SEQUENCE [LARGE SCALE GENOMIC DNA]</scope>
</reference>
<accession>A0A4U1FDL6</accession>